<name>A0ABP6P0H7_9ACTN</name>
<gene>
    <name evidence="1" type="ORF">GCM10010531_14240</name>
</gene>
<proteinExistence type="predicted"/>
<sequence>MIELGKAGTAGTEKGTVPVLDDGRLVATLHASKWKEAATATVGDRAWVFTRQKRQLTGRWASDPETAVRLSARQTSAWKSIWSFDLEGTPVEARYASRWKSTHRFESEGSPVALSGKTGGWSPRPTLTFQRDLPLEHQVFLLWWELLMRRRAASVAAATAAGGGAAS</sequence>
<dbReference type="EMBL" id="BAAAVV010000003">
    <property type="protein sequence ID" value="GAA3163454.1"/>
    <property type="molecule type" value="Genomic_DNA"/>
</dbReference>
<evidence type="ECO:0000313" key="2">
    <source>
        <dbReference type="Proteomes" id="UP001499924"/>
    </source>
</evidence>
<comment type="caution">
    <text evidence="1">The sequence shown here is derived from an EMBL/GenBank/DDBJ whole genome shotgun (WGS) entry which is preliminary data.</text>
</comment>
<evidence type="ECO:0008006" key="3">
    <source>
        <dbReference type="Google" id="ProtNLM"/>
    </source>
</evidence>
<accession>A0ABP6P0H7</accession>
<protein>
    <recommendedName>
        <fullName evidence="3">Polyketide cyclase / dehydrase and lipid transport</fullName>
    </recommendedName>
</protein>
<evidence type="ECO:0000313" key="1">
    <source>
        <dbReference type="EMBL" id="GAA3163454.1"/>
    </source>
</evidence>
<dbReference type="Proteomes" id="UP001499924">
    <property type="component" value="Unassembled WGS sequence"/>
</dbReference>
<keyword evidence="2" id="KW-1185">Reference proteome</keyword>
<dbReference type="RefSeq" id="WP_344688034.1">
    <property type="nucleotide sequence ID" value="NZ_BAAAVV010000003.1"/>
</dbReference>
<reference evidence="2" key="1">
    <citation type="journal article" date="2019" name="Int. J. Syst. Evol. Microbiol.">
        <title>The Global Catalogue of Microorganisms (GCM) 10K type strain sequencing project: providing services to taxonomists for standard genome sequencing and annotation.</title>
        <authorList>
            <consortium name="The Broad Institute Genomics Platform"/>
            <consortium name="The Broad Institute Genome Sequencing Center for Infectious Disease"/>
            <person name="Wu L."/>
            <person name="Ma J."/>
        </authorList>
    </citation>
    <scope>NUCLEOTIDE SEQUENCE [LARGE SCALE GENOMIC DNA]</scope>
    <source>
        <strain evidence="2">JCM 15614</strain>
    </source>
</reference>
<organism evidence="1 2">
    <name type="scientific">Blastococcus jejuensis</name>
    <dbReference type="NCBI Taxonomy" id="351224"/>
    <lineage>
        <taxon>Bacteria</taxon>
        <taxon>Bacillati</taxon>
        <taxon>Actinomycetota</taxon>
        <taxon>Actinomycetes</taxon>
        <taxon>Geodermatophilales</taxon>
        <taxon>Geodermatophilaceae</taxon>
        <taxon>Blastococcus</taxon>
    </lineage>
</organism>